<protein>
    <submittedName>
        <fullName evidence="2">Uncharacterized protein</fullName>
    </submittedName>
</protein>
<dbReference type="OrthoDB" id="4578833at2"/>
<dbReference type="RefSeq" id="WP_055579907.1">
    <property type="nucleotide sequence ID" value="NZ_LKTM01000336.1"/>
</dbReference>
<evidence type="ECO:0000256" key="1">
    <source>
        <dbReference type="SAM" id="Phobius"/>
    </source>
</evidence>
<accession>A0A0Q2RPC3</accession>
<keyword evidence="1" id="KW-0812">Transmembrane</keyword>
<comment type="caution">
    <text evidence="2">The sequence shown here is derived from an EMBL/GenBank/DDBJ whole genome shotgun (WGS) entry which is preliminary data.</text>
</comment>
<dbReference type="EMBL" id="LKTM01000336">
    <property type="protein sequence ID" value="KQH77203.1"/>
    <property type="molecule type" value="Genomic_DNA"/>
</dbReference>
<feature type="transmembrane region" description="Helical" evidence="1">
    <location>
        <begin position="21"/>
        <end position="41"/>
    </location>
</feature>
<keyword evidence="1" id="KW-0472">Membrane</keyword>
<keyword evidence="1" id="KW-1133">Transmembrane helix</keyword>
<reference evidence="2 3" key="1">
    <citation type="submission" date="2015-10" db="EMBL/GenBank/DDBJ databases">
        <title>Mycobacterium gordonae draft genome assembly.</title>
        <authorList>
            <person name="Ustinova V."/>
            <person name="Smirnova T."/>
            <person name="Blagodatskikh K."/>
            <person name="Varlamov D."/>
            <person name="Larionova E."/>
            <person name="Chernousova L."/>
        </authorList>
    </citation>
    <scope>NUCLEOTIDE SEQUENCE [LARGE SCALE GENOMIC DNA]</scope>
    <source>
        <strain evidence="2 3">CTRI 14-8773</strain>
    </source>
</reference>
<evidence type="ECO:0000313" key="3">
    <source>
        <dbReference type="Proteomes" id="UP000051677"/>
    </source>
</evidence>
<gene>
    <name evidence="2" type="ORF">AO501_12725</name>
</gene>
<feature type="transmembrane region" description="Helical" evidence="1">
    <location>
        <begin position="47"/>
        <end position="64"/>
    </location>
</feature>
<proteinExistence type="predicted"/>
<organism evidence="2 3">
    <name type="scientific">Mycobacterium gordonae</name>
    <dbReference type="NCBI Taxonomy" id="1778"/>
    <lineage>
        <taxon>Bacteria</taxon>
        <taxon>Bacillati</taxon>
        <taxon>Actinomycetota</taxon>
        <taxon>Actinomycetes</taxon>
        <taxon>Mycobacteriales</taxon>
        <taxon>Mycobacteriaceae</taxon>
        <taxon>Mycobacterium</taxon>
    </lineage>
</organism>
<dbReference type="Proteomes" id="UP000051677">
    <property type="component" value="Unassembled WGS sequence"/>
</dbReference>
<evidence type="ECO:0000313" key="2">
    <source>
        <dbReference type="EMBL" id="KQH77203.1"/>
    </source>
</evidence>
<dbReference type="AlphaFoldDB" id="A0A0Q2RPC3"/>
<sequence length="67" mass="6996">MAGNELDPIRARSALAVIKQNPGIVLFAVSPLIALVAVTWYFAGAGWGIILALVLLVAGGALVLRKR</sequence>
<name>A0A0Q2RPC3_MYCGO</name>